<dbReference type="SUPFAM" id="SSF53300">
    <property type="entry name" value="vWA-like"/>
    <property type="match status" value="1"/>
</dbReference>
<reference evidence="2 3" key="1">
    <citation type="journal article" date="2011" name="J. Bacteriol.">
        <title>Genome sequence of Chthoniobacter flavus Ellin428, an aerobic heterotrophic soil bacterium.</title>
        <authorList>
            <person name="Kant R."/>
            <person name="van Passel M.W."/>
            <person name="Palva A."/>
            <person name="Lucas S."/>
            <person name="Lapidus A."/>
            <person name="Glavina Del Rio T."/>
            <person name="Dalin E."/>
            <person name="Tice H."/>
            <person name="Bruce D."/>
            <person name="Goodwin L."/>
            <person name="Pitluck S."/>
            <person name="Larimer F.W."/>
            <person name="Land M.L."/>
            <person name="Hauser L."/>
            <person name="Sangwan P."/>
            <person name="de Vos W.M."/>
            <person name="Janssen P.H."/>
            <person name="Smidt H."/>
        </authorList>
    </citation>
    <scope>NUCLEOTIDE SEQUENCE [LARGE SCALE GENOMIC DNA]</scope>
    <source>
        <strain evidence="2 3">Ellin428</strain>
    </source>
</reference>
<gene>
    <name evidence="2" type="ORF">CfE428DRAFT_0448</name>
</gene>
<proteinExistence type="predicted"/>
<dbReference type="Gene3D" id="3.40.50.410">
    <property type="entry name" value="von Willebrand factor, type A domain"/>
    <property type="match status" value="1"/>
</dbReference>
<evidence type="ECO:0000313" key="2">
    <source>
        <dbReference type="EMBL" id="EDY22323.1"/>
    </source>
</evidence>
<dbReference type="eggNOG" id="COG2304">
    <property type="taxonomic scope" value="Bacteria"/>
</dbReference>
<dbReference type="InterPro" id="IPR036465">
    <property type="entry name" value="vWFA_dom_sf"/>
</dbReference>
<comment type="caution">
    <text evidence="2">The sequence shown here is derived from an EMBL/GenBank/DDBJ whole genome shotgun (WGS) entry which is preliminary data.</text>
</comment>
<evidence type="ECO:0000259" key="1">
    <source>
        <dbReference type="PROSITE" id="PS50234"/>
    </source>
</evidence>
<protein>
    <submittedName>
        <fullName evidence="2">von Willebrand factor type A</fullName>
    </submittedName>
</protein>
<evidence type="ECO:0000313" key="3">
    <source>
        <dbReference type="Proteomes" id="UP000005824"/>
    </source>
</evidence>
<dbReference type="AlphaFoldDB" id="B4CUT5"/>
<name>B4CUT5_9BACT</name>
<dbReference type="InterPro" id="IPR002035">
    <property type="entry name" value="VWF_A"/>
</dbReference>
<dbReference type="Proteomes" id="UP000005824">
    <property type="component" value="Unassembled WGS sequence"/>
</dbReference>
<keyword evidence="3" id="KW-1185">Reference proteome</keyword>
<dbReference type="EMBL" id="ABVL01000001">
    <property type="protein sequence ID" value="EDY22323.1"/>
    <property type="molecule type" value="Genomic_DNA"/>
</dbReference>
<dbReference type="STRING" id="497964.CfE428DRAFT_0448"/>
<dbReference type="PROSITE" id="PS50234">
    <property type="entry name" value="VWFA"/>
    <property type="match status" value="1"/>
</dbReference>
<sequence length="279" mass="29972">MSYSAEISRVNPSCFLFLIDQSGSMEDPFGGGESTRKKADAVADAINKLLQNLVIKCAKSEGVRDYYQTGVIGYGERVGPAFSGALAGRDMVPISDIASTPARIEERAKKVDDGAGGLAEQKVKFPIWFDAVAKNGTPMCQALTQAKGILSAWIAQHPSSFPPIVINITDGESTDGDPTGVARELTNLATNDGNVLLFNLHCSSRGNAAVEYPSTERELPDEFSQLLYSISSELPSYMRNIAAQEGKNVSEGARGFVFNADLVSVIQFLDIGTRPNNLR</sequence>
<dbReference type="CDD" id="cd00198">
    <property type="entry name" value="vWFA"/>
    <property type="match status" value="1"/>
</dbReference>
<feature type="domain" description="VWFA" evidence="1">
    <location>
        <begin position="14"/>
        <end position="262"/>
    </location>
</feature>
<dbReference type="SMART" id="SM00327">
    <property type="entry name" value="VWA"/>
    <property type="match status" value="1"/>
</dbReference>
<dbReference type="RefSeq" id="WP_006977775.1">
    <property type="nucleotide sequence ID" value="NZ_ABVL01000001.1"/>
</dbReference>
<accession>B4CUT5</accession>
<organism evidence="2 3">
    <name type="scientific">Chthoniobacter flavus Ellin428</name>
    <dbReference type="NCBI Taxonomy" id="497964"/>
    <lineage>
        <taxon>Bacteria</taxon>
        <taxon>Pseudomonadati</taxon>
        <taxon>Verrucomicrobiota</taxon>
        <taxon>Spartobacteria</taxon>
        <taxon>Chthoniobacterales</taxon>
        <taxon>Chthoniobacteraceae</taxon>
        <taxon>Chthoniobacter</taxon>
    </lineage>
</organism>
<dbReference type="InParanoid" id="B4CUT5"/>